<dbReference type="InterPro" id="IPR009057">
    <property type="entry name" value="Homeodomain-like_sf"/>
</dbReference>
<comment type="caution">
    <text evidence="7">The sequence shown here is derived from an EMBL/GenBank/DDBJ whole genome shotgun (WGS) entry which is preliminary data.</text>
</comment>
<evidence type="ECO:0000313" key="8">
    <source>
        <dbReference type="Proteomes" id="UP000281647"/>
    </source>
</evidence>
<dbReference type="Proteomes" id="UP000281647">
    <property type="component" value="Unassembled WGS sequence"/>
</dbReference>
<sequence length="198" mass="22393">MWRGLYRMKTKRSDGIRAVAAELFAKHGYGAVGVADLGEAVGLGRGALYYHISSKEDLLYDISSHYVQLLIDDGRNIIARELDPVERIRLLSRAMIGAVYNHRAAMTVCFREIHGLSGDRYRNVNQLHQDYQQLWADTVSMGVAQGKFRSIEKVAIKGLMGMFFYSFLWLNPEGPQTADEIGDIFSDLILHALVPWEK</sequence>
<dbReference type="EMBL" id="RKST01000001">
    <property type="protein sequence ID" value="RUM99496.1"/>
    <property type="molecule type" value="Genomic_DNA"/>
</dbReference>
<dbReference type="PRINTS" id="PR00455">
    <property type="entry name" value="HTHTETR"/>
</dbReference>
<evidence type="ECO:0000256" key="4">
    <source>
        <dbReference type="ARBA" id="ARBA00023163"/>
    </source>
</evidence>
<dbReference type="InterPro" id="IPR041490">
    <property type="entry name" value="KstR2_TetR_C"/>
</dbReference>
<keyword evidence="4" id="KW-0804">Transcription</keyword>
<evidence type="ECO:0000256" key="3">
    <source>
        <dbReference type="ARBA" id="ARBA00023125"/>
    </source>
</evidence>
<evidence type="ECO:0000256" key="5">
    <source>
        <dbReference type="PROSITE-ProRule" id="PRU00335"/>
    </source>
</evidence>
<dbReference type="AlphaFoldDB" id="A0A432VBJ7"/>
<proteinExistence type="predicted"/>
<keyword evidence="3 5" id="KW-0238">DNA-binding</keyword>
<evidence type="ECO:0000259" key="6">
    <source>
        <dbReference type="PROSITE" id="PS50977"/>
    </source>
</evidence>
<feature type="DNA-binding region" description="H-T-H motif" evidence="5">
    <location>
        <begin position="33"/>
        <end position="52"/>
    </location>
</feature>
<protein>
    <submittedName>
        <fullName evidence="7">TetR/AcrR family transcriptional regulator</fullName>
    </submittedName>
</protein>
<dbReference type="Pfam" id="PF00440">
    <property type="entry name" value="TetR_N"/>
    <property type="match status" value="1"/>
</dbReference>
<evidence type="ECO:0000256" key="1">
    <source>
        <dbReference type="ARBA" id="ARBA00022491"/>
    </source>
</evidence>
<reference evidence="7 8" key="1">
    <citation type="submission" date="2018-11" db="EMBL/GenBank/DDBJ databases">
        <title>Pseudaminobacter arsenicus sp. nov., an arsenic-resistant bacterium isolated from arsenic-rich aquifers.</title>
        <authorList>
            <person name="Mu Y."/>
        </authorList>
    </citation>
    <scope>NUCLEOTIDE SEQUENCE [LARGE SCALE GENOMIC DNA]</scope>
    <source>
        <strain evidence="7 8">CB3</strain>
    </source>
</reference>
<keyword evidence="8" id="KW-1185">Reference proteome</keyword>
<dbReference type="PROSITE" id="PS50977">
    <property type="entry name" value="HTH_TETR_2"/>
    <property type="match status" value="1"/>
</dbReference>
<dbReference type="SUPFAM" id="SSF46689">
    <property type="entry name" value="Homeodomain-like"/>
    <property type="match status" value="1"/>
</dbReference>
<dbReference type="GO" id="GO:0003700">
    <property type="term" value="F:DNA-binding transcription factor activity"/>
    <property type="evidence" value="ECO:0007669"/>
    <property type="project" value="TreeGrafter"/>
</dbReference>
<dbReference type="PANTHER" id="PTHR30055:SF175">
    <property type="entry name" value="HTH-TYPE TRANSCRIPTIONAL REPRESSOR KSTR2"/>
    <property type="match status" value="1"/>
</dbReference>
<dbReference type="InterPro" id="IPR001647">
    <property type="entry name" value="HTH_TetR"/>
</dbReference>
<dbReference type="Gene3D" id="1.10.357.10">
    <property type="entry name" value="Tetracycline Repressor, domain 2"/>
    <property type="match status" value="1"/>
</dbReference>
<evidence type="ECO:0000256" key="2">
    <source>
        <dbReference type="ARBA" id="ARBA00023015"/>
    </source>
</evidence>
<name>A0A432VBJ7_9HYPH</name>
<accession>A0A432VBJ7</accession>
<dbReference type="SUPFAM" id="SSF48498">
    <property type="entry name" value="Tetracyclin repressor-like, C-terminal domain"/>
    <property type="match status" value="1"/>
</dbReference>
<dbReference type="InterPro" id="IPR050109">
    <property type="entry name" value="HTH-type_TetR-like_transc_reg"/>
</dbReference>
<feature type="domain" description="HTH tetR-type" evidence="6">
    <location>
        <begin position="10"/>
        <end position="70"/>
    </location>
</feature>
<evidence type="ECO:0000313" key="7">
    <source>
        <dbReference type="EMBL" id="RUM99496.1"/>
    </source>
</evidence>
<dbReference type="GO" id="GO:0000976">
    <property type="term" value="F:transcription cis-regulatory region binding"/>
    <property type="evidence" value="ECO:0007669"/>
    <property type="project" value="TreeGrafter"/>
</dbReference>
<gene>
    <name evidence="7" type="ORF">EET67_00885</name>
</gene>
<dbReference type="Pfam" id="PF17932">
    <property type="entry name" value="TetR_C_24"/>
    <property type="match status" value="1"/>
</dbReference>
<organism evidence="7 8">
    <name type="scientific">Borborobacter arsenicus</name>
    <dbReference type="NCBI Taxonomy" id="1851146"/>
    <lineage>
        <taxon>Bacteria</taxon>
        <taxon>Pseudomonadati</taxon>
        <taxon>Pseudomonadota</taxon>
        <taxon>Alphaproteobacteria</taxon>
        <taxon>Hyphomicrobiales</taxon>
        <taxon>Phyllobacteriaceae</taxon>
        <taxon>Borborobacter</taxon>
    </lineage>
</organism>
<keyword evidence="1" id="KW-0678">Repressor</keyword>
<dbReference type="OrthoDB" id="9779746at2"/>
<dbReference type="PANTHER" id="PTHR30055">
    <property type="entry name" value="HTH-TYPE TRANSCRIPTIONAL REGULATOR RUTR"/>
    <property type="match status" value="1"/>
</dbReference>
<dbReference type="Gene3D" id="1.10.10.60">
    <property type="entry name" value="Homeodomain-like"/>
    <property type="match status" value="1"/>
</dbReference>
<dbReference type="InterPro" id="IPR036271">
    <property type="entry name" value="Tet_transcr_reg_TetR-rel_C_sf"/>
</dbReference>
<keyword evidence="2" id="KW-0805">Transcription regulation</keyword>